<proteinExistence type="predicted"/>
<organism evidence="2 3">
    <name type="scientific">Glutamicibacter uratoxydans</name>
    <name type="common">Arthrobacter uratoxydans</name>
    <dbReference type="NCBI Taxonomy" id="43667"/>
    <lineage>
        <taxon>Bacteria</taxon>
        <taxon>Bacillati</taxon>
        <taxon>Actinomycetota</taxon>
        <taxon>Actinomycetes</taxon>
        <taxon>Micrococcales</taxon>
        <taxon>Micrococcaceae</taxon>
        <taxon>Glutamicibacter</taxon>
    </lineage>
</organism>
<dbReference type="SUPFAM" id="SSF54506">
    <property type="entry name" value="Diaminopimelate epimerase-like"/>
    <property type="match status" value="1"/>
</dbReference>
<dbReference type="InterPro" id="IPR003719">
    <property type="entry name" value="Phenazine_PhzF-like"/>
</dbReference>
<dbReference type="EMBL" id="BJNY01000024">
    <property type="protein sequence ID" value="GED07687.1"/>
    <property type="molecule type" value="Genomic_DNA"/>
</dbReference>
<evidence type="ECO:0000313" key="3">
    <source>
        <dbReference type="Proteomes" id="UP000316612"/>
    </source>
</evidence>
<feature type="active site" evidence="1">
    <location>
        <position position="51"/>
    </location>
</feature>
<dbReference type="GO" id="GO:0016853">
    <property type="term" value="F:isomerase activity"/>
    <property type="evidence" value="ECO:0007669"/>
    <property type="project" value="TreeGrafter"/>
</dbReference>
<dbReference type="PANTHER" id="PTHR13774">
    <property type="entry name" value="PHENAZINE BIOSYNTHESIS PROTEIN"/>
    <property type="match status" value="1"/>
</dbReference>
<dbReference type="GO" id="GO:0005737">
    <property type="term" value="C:cytoplasm"/>
    <property type="evidence" value="ECO:0007669"/>
    <property type="project" value="TreeGrafter"/>
</dbReference>
<comment type="caution">
    <text evidence="2">The sequence shown here is derived from an EMBL/GenBank/DDBJ whole genome shotgun (WGS) entry which is preliminary data.</text>
</comment>
<dbReference type="PANTHER" id="PTHR13774:SF32">
    <property type="entry name" value="ANTISENSE-ENHANCING SEQUENCE 1"/>
    <property type="match status" value="1"/>
</dbReference>
<dbReference type="Proteomes" id="UP000316612">
    <property type="component" value="Unassembled WGS sequence"/>
</dbReference>
<accession>A0A4Y4DSS8</accession>
<name>A0A4Y4DSS8_GLUUR</name>
<sequence>MLCMSSTFAYQQVDVFAPTAFNGNGLAVVFDADDLSDDQMQRFAQWINMAETAFFVEPTDEEADYAIRIFTPTTELPFAGHPTLGAAHAWLAAGGEPGPSGHLVQQCQGGLIRLRVEREASEEHSARIAFLAPPLTRSGPLEPDVLQWAIAGLGLHPDDVVDHAWLANGPQPAGLVLRDADLVLAIEPDYEALEGLEVGVIGPYTASSVSFGTWQPRESVMPRISGTREELRPLDSSDLERSEERFGSVVLQPPADFEVRNFVPGEAVPEDPATGSLNAAFGIWLTESGYAPQRYTVRQGTRVGRNAILHVEADDQGVWVSGDIVTRVNGTVSFD</sequence>
<dbReference type="AlphaFoldDB" id="A0A4Y4DSS8"/>
<evidence type="ECO:0000313" key="2">
    <source>
        <dbReference type="EMBL" id="GED07687.1"/>
    </source>
</evidence>
<protein>
    <submittedName>
        <fullName evidence="2">Phenazine biosynthesis protein PhzF</fullName>
    </submittedName>
</protein>
<reference evidence="2 3" key="1">
    <citation type="submission" date="2019-06" db="EMBL/GenBank/DDBJ databases">
        <title>Whole genome shotgun sequence of Glutamicibacter uratoxydans NBRC 15515.</title>
        <authorList>
            <person name="Hosoyama A."/>
            <person name="Uohara A."/>
            <person name="Ohji S."/>
            <person name="Ichikawa N."/>
        </authorList>
    </citation>
    <scope>NUCLEOTIDE SEQUENCE [LARGE SCALE GENOMIC DNA]</scope>
    <source>
        <strain evidence="2 3">NBRC 15515</strain>
    </source>
</reference>
<gene>
    <name evidence="2" type="ORF">AUR04nite_32190</name>
</gene>
<dbReference type="PIRSF" id="PIRSF016184">
    <property type="entry name" value="PhzC_PhzF"/>
    <property type="match status" value="1"/>
</dbReference>
<evidence type="ECO:0000256" key="1">
    <source>
        <dbReference type="PIRSR" id="PIRSR016184-1"/>
    </source>
</evidence>
<dbReference type="Pfam" id="PF02567">
    <property type="entry name" value="PhzC-PhzF"/>
    <property type="match status" value="2"/>
</dbReference>
<dbReference type="NCBIfam" id="TIGR00654">
    <property type="entry name" value="PhzF_family"/>
    <property type="match status" value="1"/>
</dbReference>
<keyword evidence="3" id="KW-1185">Reference proteome</keyword>
<dbReference type="OrthoDB" id="9788221at2"/>
<dbReference type="Gene3D" id="3.10.310.10">
    <property type="entry name" value="Diaminopimelate Epimerase, Chain A, domain 1"/>
    <property type="match status" value="3"/>
</dbReference>